<dbReference type="PANTHER" id="PTHR11699">
    <property type="entry name" value="ALDEHYDE DEHYDROGENASE-RELATED"/>
    <property type="match status" value="1"/>
</dbReference>
<dbReference type="InterPro" id="IPR015590">
    <property type="entry name" value="Aldehyde_DH_dom"/>
</dbReference>
<evidence type="ECO:0000256" key="2">
    <source>
        <dbReference type="SAM" id="MobiDB-lite"/>
    </source>
</evidence>
<accession>A0A919QE84</accession>
<dbReference type="Pfam" id="PF00171">
    <property type="entry name" value="Aldedh"/>
    <property type="match status" value="1"/>
</dbReference>
<name>A0A919QE84_9ACTN</name>
<comment type="caution">
    <text evidence="4">The sequence shown here is derived from an EMBL/GenBank/DDBJ whole genome shotgun (WGS) entry which is preliminary data.</text>
</comment>
<protein>
    <recommendedName>
        <fullName evidence="3">Aldehyde dehydrogenase domain-containing protein</fullName>
    </recommendedName>
</protein>
<dbReference type="InterPro" id="IPR016161">
    <property type="entry name" value="Ald_DH/histidinol_DH"/>
</dbReference>
<dbReference type="Gene3D" id="3.40.605.10">
    <property type="entry name" value="Aldehyde Dehydrogenase, Chain A, domain 1"/>
    <property type="match status" value="1"/>
</dbReference>
<dbReference type="GO" id="GO:0016491">
    <property type="term" value="F:oxidoreductase activity"/>
    <property type="evidence" value="ECO:0007669"/>
    <property type="project" value="UniProtKB-KW"/>
</dbReference>
<dbReference type="EMBL" id="BOOA01000038">
    <property type="protein sequence ID" value="GIH26331.1"/>
    <property type="molecule type" value="Genomic_DNA"/>
</dbReference>
<evidence type="ECO:0000313" key="5">
    <source>
        <dbReference type="Proteomes" id="UP000640052"/>
    </source>
</evidence>
<dbReference type="AlphaFoldDB" id="A0A919QE84"/>
<proteinExistence type="predicted"/>
<gene>
    <name evidence="4" type="ORF">Aph01nite_46410</name>
</gene>
<evidence type="ECO:0000259" key="3">
    <source>
        <dbReference type="Pfam" id="PF00171"/>
    </source>
</evidence>
<sequence length="350" mass="37218">MPSVACPTARGHGPADVDAAVAAAREAFDHGLWPRTTPEERQEIIRRYDALRTARADEVAAAISVENGSAGWFTKVGQLFLTRQVNAYLKAAEEFGWEEVIEPSDPSVAFDTIVRREAISVVAAVIPWNSPFSAATAKLIPALLAGNTVVLKVSPENSLSMMLLADLWHEAGLPAGVLSILPADRETAPRRRPPARGSPHGPPGTGHAPHRSAAAARTPASSHPADLTADPTPPRPASSSPRARPRPAHAPRGIRLSHKAGSQAAANPTNPVQYWPRTITDARRSGKIPHRHLSIGTELGGLNRVYLVARVLPTPREALSVATIGLTPPSRFSSASRMCRESRGVPGTTI</sequence>
<keyword evidence="5" id="KW-1185">Reference proteome</keyword>
<organism evidence="4 5">
    <name type="scientific">Acrocarpospora phusangensis</name>
    <dbReference type="NCBI Taxonomy" id="1070424"/>
    <lineage>
        <taxon>Bacteria</taxon>
        <taxon>Bacillati</taxon>
        <taxon>Actinomycetota</taxon>
        <taxon>Actinomycetes</taxon>
        <taxon>Streptosporangiales</taxon>
        <taxon>Streptosporangiaceae</taxon>
        <taxon>Acrocarpospora</taxon>
    </lineage>
</organism>
<dbReference type="Proteomes" id="UP000640052">
    <property type="component" value="Unassembled WGS sequence"/>
</dbReference>
<dbReference type="InterPro" id="IPR016162">
    <property type="entry name" value="Ald_DH_N"/>
</dbReference>
<feature type="region of interest" description="Disordered" evidence="2">
    <location>
        <begin position="186"/>
        <end position="252"/>
    </location>
</feature>
<feature type="compositionally biased region" description="Low complexity" evidence="2">
    <location>
        <begin position="195"/>
        <end position="225"/>
    </location>
</feature>
<evidence type="ECO:0000256" key="1">
    <source>
        <dbReference type="ARBA" id="ARBA00023002"/>
    </source>
</evidence>
<dbReference type="SUPFAM" id="SSF53720">
    <property type="entry name" value="ALDH-like"/>
    <property type="match status" value="1"/>
</dbReference>
<evidence type="ECO:0000313" key="4">
    <source>
        <dbReference type="EMBL" id="GIH26331.1"/>
    </source>
</evidence>
<feature type="domain" description="Aldehyde dehydrogenase" evidence="3">
    <location>
        <begin position="13"/>
        <end position="187"/>
    </location>
</feature>
<reference evidence="4" key="1">
    <citation type="submission" date="2021-01" db="EMBL/GenBank/DDBJ databases">
        <title>Whole genome shotgun sequence of Acrocarpospora phusangensis NBRC 108782.</title>
        <authorList>
            <person name="Komaki H."/>
            <person name="Tamura T."/>
        </authorList>
    </citation>
    <scope>NUCLEOTIDE SEQUENCE</scope>
    <source>
        <strain evidence="4">NBRC 108782</strain>
    </source>
</reference>
<keyword evidence="1" id="KW-0560">Oxidoreductase</keyword>